<reference evidence="6 7" key="1">
    <citation type="submission" date="2016-05" db="EMBL/GenBank/DDBJ databases">
        <title>Genomic Taxonomy of the Vibrionaceae.</title>
        <authorList>
            <person name="Gomez-Gil B."/>
            <person name="Enciso-Ibarra J."/>
        </authorList>
    </citation>
    <scope>NUCLEOTIDE SEQUENCE [LARGE SCALE GENOMIC DNA]</scope>
    <source>
        <strain evidence="6 7">CAIM 1920</strain>
    </source>
</reference>
<dbReference type="EMBL" id="LYBM01000020">
    <property type="protein sequence ID" value="ODA32977.1"/>
    <property type="molecule type" value="Genomic_DNA"/>
</dbReference>
<dbReference type="PROSITE" id="PS01124">
    <property type="entry name" value="HTH_ARAC_FAMILY_2"/>
    <property type="match status" value="1"/>
</dbReference>
<dbReference type="InterPro" id="IPR003313">
    <property type="entry name" value="AraC-bd"/>
</dbReference>
<dbReference type="GO" id="GO:0003700">
    <property type="term" value="F:DNA-binding transcription factor activity"/>
    <property type="evidence" value="ECO:0007669"/>
    <property type="project" value="InterPro"/>
</dbReference>
<dbReference type="STRING" id="1080227.A8L45_11805"/>
<evidence type="ECO:0000256" key="3">
    <source>
        <dbReference type="ARBA" id="ARBA00023125"/>
    </source>
</evidence>
<dbReference type="CDD" id="cd06124">
    <property type="entry name" value="cupin_NimR-like_N"/>
    <property type="match status" value="1"/>
</dbReference>
<dbReference type="Pfam" id="PF12833">
    <property type="entry name" value="HTH_18"/>
    <property type="match status" value="1"/>
</dbReference>
<evidence type="ECO:0000313" key="6">
    <source>
        <dbReference type="EMBL" id="ODA32977.1"/>
    </source>
</evidence>
<gene>
    <name evidence="6" type="ORF">A8L45_11805</name>
</gene>
<keyword evidence="2" id="KW-0805">Transcription regulation</keyword>
<organism evidence="6 7">
    <name type="scientific">Veronia pacifica</name>
    <dbReference type="NCBI Taxonomy" id="1080227"/>
    <lineage>
        <taxon>Bacteria</taxon>
        <taxon>Pseudomonadati</taxon>
        <taxon>Pseudomonadota</taxon>
        <taxon>Gammaproteobacteria</taxon>
        <taxon>Vibrionales</taxon>
        <taxon>Vibrionaceae</taxon>
        <taxon>Veronia</taxon>
    </lineage>
</organism>
<keyword evidence="7" id="KW-1185">Reference proteome</keyword>
<evidence type="ECO:0000256" key="2">
    <source>
        <dbReference type="ARBA" id="ARBA00023015"/>
    </source>
</evidence>
<keyword evidence="4" id="KW-0804">Transcription</keyword>
<dbReference type="RefSeq" id="WP_068902485.1">
    <property type="nucleotide sequence ID" value="NZ_JBHUIF010000015.1"/>
</dbReference>
<dbReference type="GO" id="GO:0043565">
    <property type="term" value="F:sequence-specific DNA binding"/>
    <property type="evidence" value="ECO:0007669"/>
    <property type="project" value="InterPro"/>
</dbReference>
<accession>A0A1C3EIC5</accession>
<dbReference type="SUPFAM" id="SSF46689">
    <property type="entry name" value="Homeodomain-like"/>
    <property type="match status" value="1"/>
</dbReference>
<dbReference type="SMART" id="SM00342">
    <property type="entry name" value="HTH_ARAC"/>
    <property type="match status" value="1"/>
</dbReference>
<dbReference type="InterPro" id="IPR018060">
    <property type="entry name" value="HTH_AraC"/>
</dbReference>
<evidence type="ECO:0000256" key="4">
    <source>
        <dbReference type="ARBA" id="ARBA00023163"/>
    </source>
</evidence>
<feature type="domain" description="HTH araC/xylS-type" evidence="5">
    <location>
        <begin position="156"/>
        <end position="256"/>
    </location>
</feature>
<dbReference type="InterPro" id="IPR011051">
    <property type="entry name" value="RmlC_Cupin_sf"/>
</dbReference>
<dbReference type="InterPro" id="IPR009057">
    <property type="entry name" value="Homeodomain-like_sf"/>
</dbReference>
<proteinExistence type="predicted"/>
<evidence type="ECO:0000259" key="5">
    <source>
        <dbReference type="PROSITE" id="PS01124"/>
    </source>
</evidence>
<dbReference type="AlphaFoldDB" id="A0A1C3EIC5"/>
<sequence>MAIVETELLNDADELNSLVIGLTANNDPGSAHQYQHKKAQVLYVADGFISLFVNNTQYIVPPRRAIWLPPNVRHTTRIYKGTEYRSLFVHQNVSSLFPTEIKIVDSNNLMRELIERMVQWNWDKPIREQQPMFTVLCDEINNAVSETLTLAYPEDRRLIDWLDALNEGELKPQPLKDMARDIGASAKTISRIFTRETGMAYQYWRQQWRLHEAIGQLSNGRPVTEVARNLDFSSVSAFISFFRKITGDTPGRYLVSGALHNGYHKRGNHLCSLDPEMCE</sequence>
<keyword evidence="1" id="KW-0678">Repressor</keyword>
<name>A0A1C3EIC5_9GAMM</name>
<dbReference type="PANTHER" id="PTHR11019">
    <property type="entry name" value="HTH-TYPE TRANSCRIPTIONAL REGULATOR NIMR"/>
    <property type="match status" value="1"/>
</dbReference>
<dbReference type="SUPFAM" id="SSF51182">
    <property type="entry name" value="RmlC-like cupins"/>
    <property type="match status" value="1"/>
</dbReference>
<dbReference type="InterPro" id="IPR014710">
    <property type="entry name" value="RmlC-like_jellyroll"/>
</dbReference>
<dbReference type="Gene3D" id="1.10.10.60">
    <property type="entry name" value="Homeodomain-like"/>
    <property type="match status" value="2"/>
</dbReference>
<dbReference type="Proteomes" id="UP000094936">
    <property type="component" value="Unassembled WGS sequence"/>
</dbReference>
<protein>
    <recommendedName>
        <fullName evidence="5">HTH araC/xylS-type domain-containing protein</fullName>
    </recommendedName>
</protein>
<evidence type="ECO:0000256" key="1">
    <source>
        <dbReference type="ARBA" id="ARBA00022491"/>
    </source>
</evidence>
<dbReference type="PANTHER" id="PTHR11019:SF159">
    <property type="entry name" value="TRANSCRIPTIONAL REGULATOR-RELATED"/>
    <property type="match status" value="1"/>
</dbReference>
<dbReference type="FunFam" id="1.10.10.60:FF:000132">
    <property type="entry name" value="AraC family transcriptional regulator"/>
    <property type="match status" value="1"/>
</dbReference>
<dbReference type="Gene3D" id="2.60.120.10">
    <property type="entry name" value="Jelly Rolls"/>
    <property type="match status" value="1"/>
</dbReference>
<comment type="caution">
    <text evidence="6">The sequence shown here is derived from an EMBL/GenBank/DDBJ whole genome shotgun (WGS) entry which is preliminary data.</text>
</comment>
<dbReference type="OrthoDB" id="5949386at2"/>
<keyword evidence="3" id="KW-0238">DNA-binding</keyword>
<dbReference type="Pfam" id="PF02311">
    <property type="entry name" value="AraC_binding"/>
    <property type="match status" value="1"/>
</dbReference>
<evidence type="ECO:0000313" key="7">
    <source>
        <dbReference type="Proteomes" id="UP000094936"/>
    </source>
</evidence>